<dbReference type="InterPro" id="IPR007197">
    <property type="entry name" value="rSAM"/>
</dbReference>
<dbReference type="Proteomes" id="UP000308760">
    <property type="component" value="Unassembled WGS sequence"/>
</dbReference>
<dbReference type="InterPro" id="IPR013785">
    <property type="entry name" value="Aldolase_TIM"/>
</dbReference>
<dbReference type="InterPro" id="IPR012837">
    <property type="entry name" value="NrdG"/>
</dbReference>
<dbReference type="GO" id="GO:0004748">
    <property type="term" value="F:ribonucleoside-diphosphate reductase activity, thioredoxin disulfide as acceptor"/>
    <property type="evidence" value="ECO:0007669"/>
    <property type="project" value="TreeGrafter"/>
</dbReference>
<evidence type="ECO:0000256" key="7">
    <source>
        <dbReference type="SAM" id="MobiDB-lite"/>
    </source>
</evidence>
<dbReference type="Pfam" id="PF13353">
    <property type="entry name" value="Fer4_12"/>
    <property type="match status" value="1"/>
</dbReference>
<comment type="cofactor">
    <cofactor evidence="1">
        <name>[4Fe-4S] cluster</name>
        <dbReference type="ChEBI" id="CHEBI:49883"/>
    </cofactor>
</comment>
<feature type="compositionally biased region" description="Basic and acidic residues" evidence="7">
    <location>
        <begin position="13"/>
        <end position="25"/>
    </location>
</feature>
<feature type="region of interest" description="Disordered" evidence="7">
    <location>
        <begin position="1"/>
        <end position="42"/>
    </location>
</feature>
<dbReference type="SFLD" id="SFLDG01063">
    <property type="entry name" value="activating_enzymes__group_1"/>
    <property type="match status" value="1"/>
</dbReference>
<reference evidence="8 9" key="2">
    <citation type="submission" date="2019-05" db="EMBL/GenBank/DDBJ databases">
        <title>Glycomyces buryatensis sp. nov.</title>
        <authorList>
            <person name="Nikitina E."/>
        </authorList>
    </citation>
    <scope>NUCLEOTIDE SEQUENCE [LARGE SCALE GENOMIC DNA]</scope>
    <source>
        <strain evidence="8 9">18</strain>
    </source>
</reference>
<dbReference type="SUPFAM" id="SSF102114">
    <property type="entry name" value="Radical SAM enzymes"/>
    <property type="match status" value="1"/>
</dbReference>
<dbReference type="GO" id="GO:0046872">
    <property type="term" value="F:metal ion binding"/>
    <property type="evidence" value="ECO:0007669"/>
    <property type="project" value="UniProtKB-KW"/>
</dbReference>
<keyword evidence="5" id="KW-0408">Iron</keyword>
<dbReference type="Gene3D" id="3.20.20.70">
    <property type="entry name" value="Aldolase class I"/>
    <property type="match status" value="1"/>
</dbReference>
<dbReference type="EMBL" id="STGY01000072">
    <property type="protein sequence ID" value="THV36361.1"/>
    <property type="molecule type" value="Genomic_DNA"/>
</dbReference>
<evidence type="ECO:0000313" key="8">
    <source>
        <dbReference type="EMBL" id="THV36361.1"/>
    </source>
</evidence>
<dbReference type="OrthoDB" id="9782387at2"/>
<comment type="caution">
    <text evidence="8">The sequence shown here is derived from an EMBL/GenBank/DDBJ whole genome shotgun (WGS) entry which is preliminary data.</text>
</comment>
<dbReference type="SFLD" id="SFLDF00299">
    <property type="entry name" value="anaerobic_ribonucleoside-triph"/>
    <property type="match status" value="1"/>
</dbReference>
<dbReference type="InterPro" id="IPR034457">
    <property type="entry name" value="Organic_radical-activating"/>
</dbReference>
<keyword evidence="4" id="KW-0479">Metal-binding</keyword>
<gene>
    <name evidence="8" type="ORF">FAB82_21440</name>
</gene>
<name>A0A4S8Q026_9ACTN</name>
<sequence>MRRPDRRVGGRPGGRDRGAGADRRGAGGARGPFGGAAATGLGAVSGRPSRMAGIAGDRLRLHAFEPRSAANGPGVRAVVWVQGCTFACPGCFNPETHGRAAEGTAVDGLFDRIAALGDVEGVTVSGGEPLQQRGPVLALLRRIRTETALSSVVFTGYRWEEFERMPEAAALRECVDVLLAGRYERDRHLGAGLRGSGNKTVHLLSDRYTREDLEAVPRSEVIIRDGRITVTGIDPAVLGPAIFGSAAPDGRSFGGRRTP</sequence>
<organism evidence="8 9">
    <name type="scientific">Glycomyces buryatensis</name>
    <dbReference type="NCBI Taxonomy" id="2570927"/>
    <lineage>
        <taxon>Bacteria</taxon>
        <taxon>Bacillati</taxon>
        <taxon>Actinomycetota</taxon>
        <taxon>Actinomycetes</taxon>
        <taxon>Glycomycetales</taxon>
        <taxon>Glycomycetaceae</taxon>
        <taxon>Glycomyces</taxon>
    </lineage>
</organism>
<proteinExistence type="predicted"/>
<dbReference type="CDD" id="cd01335">
    <property type="entry name" value="Radical_SAM"/>
    <property type="match status" value="1"/>
</dbReference>
<dbReference type="SFLD" id="SFLDS00029">
    <property type="entry name" value="Radical_SAM"/>
    <property type="match status" value="1"/>
</dbReference>
<dbReference type="SFLD" id="SFLDG01066">
    <property type="entry name" value="organic_radical-activating_enz"/>
    <property type="match status" value="1"/>
</dbReference>
<evidence type="ECO:0000313" key="9">
    <source>
        <dbReference type="Proteomes" id="UP000308760"/>
    </source>
</evidence>
<dbReference type="GO" id="GO:0051539">
    <property type="term" value="F:4 iron, 4 sulfur cluster binding"/>
    <property type="evidence" value="ECO:0007669"/>
    <property type="project" value="UniProtKB-KW"/>
</dbReference>
<keyword evidence="3" id="KW-0949">S-adenosyl-L-methionine</keyword>
<keyword evidence="2" id="KW-0004">4Fe-4S</keyword>
<keyword evidence="9" id="KW-1185">Reference proteome</keyword>
<dbReference type="AlphaFoldDB" id="A0A4S8Q026"/>
<evidence type="ECO:0000256" key="5">
    <source>
        <dbReference type="ARBA" id="ARBA00023004"/>
    </source>
</evidence>
<keyword evidence="6" id="KW-0411">Iron-sulfur</keyword>
<evidence type="ECO:0000256" key="1">
    <source>
        <dbReference type="ARBA" id="ARBA00001966"/>
    </source>
</evidence>
<dbReference type="GO" id="GO:0043365">
    <property type="term" value="F:[formate-C-acetyltransferase]-activating enzyme activity"/>
    <property type="evidence" value="ECO:0007669"/>
    <property type="project" value="InterPro"/>
</dbReference>
<accession>A0A4S8Q026</accession>
<evidence type="ECO:0000256" key="4">
    <source>
        <dbReference type="ARBA" id="ARBA00022723"/>
    </source>
</evidence>
<dbReference type="PANTHER" id="PTHR30352">
    <property type="entry name" value="PYRUVATE FORMATE-LYASE-ACTIVATING ENZYME"/>
    <property type="match status" value="1"/>
</dbReference>
<reference evidence="9" key="1">
    <citation type="submission" date="2019-04" db="EMBL/GenBank/DDBJ databases">
        <title>Nocardioides xinjiangensis sp. nov.</title>
        <authorList>
            <person name="Liu S."/>
        </authorList>
    </citation>
    <scope>NUCLEOTIDE SEQUENCE [LARGE SCALE GENOMIC DNA]</scope>
    <source>
        <strain evidence="9">18</strain>
    </source>
</reference>
<protein>
    <submittedName>
        <fullName evidence="8">4Fe-4S cluster-binding domain-containing protein</fullName>
    </submittedName>
</protein>
<dbReference type="InterPro" id="IPR058240">
    <property type="entry name" value="rSAM_sf"/>
</dbReference>
<evidence type="ECO:0000256" key="2">
    <source>
        <dbReference type="ARBA" id="ARBA00022485"/>
    </source>
</evidence>
<evidence type="ECO:0000256" key="3">
    <source>
        <dbReference type="ARBA" id="ARBA00022691"/>
    </source>
</evidence>
<evidence type="ECO:0000256" key="6">
    <source>
        <dbReference type="ARBA" id="ARBA00023014"/>
    </source>
</evidence>
<dbReference type="PANTHER" id="PTHR30352:SF2">
    <property type="entry name" value="ANAEROBIC RIBONUCLEOSIDE-TRIPHOSPHATE REDUCTASE-ACTIVATING PROTEIN"/>
    <property type="match status" value="1"/>
</dbReference>